<evidence type="ECO:0000313" key="1">
    <source>
        <dbReference type="EMBL" id="CAF9939290.1"/>
    </source>
</evidence>
<keyword evidence="2" id="KW-1185">Reference proteome</keyword>
<dbReference type="AlphaFoldDB" id="A0A8H3PFJ6"/>
<accession>A0A8H3PFJ6</accession>
<sequence length="135" mass="14167">MSDTILSAHIHILSTIAAKGDSVLSASEDPFVYDPGYGAFIRARSANGRHLTWTFLEGVVVALHNGLFLRGRYRASEFWIWDGVLGLVGLGEMGAGAVGGGVGMGTVVSVGKGNGEGNGNGTVSKVLDIAQEWRY</sequence>
<proteinExistence type="predicted"/>
<comment type="caution">
    <text evidence="1">The sequence shown here is derived from an EMBL/GenBank/DDBJ whole genome shotgun (WGS) entry which is preliminary data.</text>
</comment>
<name>A0A8H3PFJ6_9LECA</name>
<dbReference type="Proteomes" id="UP000664534">
    <property type="component" value="Unassembled WGS sequence"/>
</dbReference>
<dbReference type="EMBL" id="CAJPDT010000117">
    <property type="protein sequence ID" value="CAF9939290.1"/>
    <property type="molecule type" value="Genomic_DNA"/>
</dbReference>
<evidence type="ECO:0000313" key="2">
    <source>
        <dbReference type="Proteomes" id="UP000664534"/>
    </source>
</evidence>
<protein>
    <submittedName>
        <fullName evidence="1">Uncharacterized protein</fullName>
    </submittedName>
</protein>
<reference evidence="1" key="1">
    <citation type="submission" date="2021-03" db="EMBL/GenBank/DDBJ databases">
        <authorList>
            <person name="Tagirdzhanova G."/>
        </authorList>
    </citation>
    <scope>NUCLEOTIDE SEQUENCE</scope>
</reference>
<gene>
    <name evidence="1" type="ORF">IMSHALPRED_001282</name>
</gene>
<dbReference type="OrthoDB" id="10482525at2759"/>
<organism evidence="1 2">
    <name type="scientific">Imshaugia aleurites</name>
    <dbReference type="NCBI Taxonomy" id="172621"/>
    <lineage>
        <taxon>Eukaryota</taxon>
        <taxon>Fungi</taxon>
        <taxon>Dikarya</taxon>
        <taxon>Ascomycota</taxon>
        <taxon>Pezizomycotina</taxon>
        <taxon>Lecanoromycetes</taxon>
        <taxon>OSLEUM clade</taxon>
        <taxon>Lecanoromycetidae</taxon>
        <taxon>Lecanorales</taxon>
        <taxon>Lecanorineae</taxon>
        <taxon>Parmeliaceae</taxon>
        <taxon>Imshaugia</taxon>
    </lineage>
</organism>